<name>L0D870_SINAD</name>
<gene>
    <name evidence="1" type="ordered locus">Sinac_0650</name>
</gene>
<protein>
    <submittedName>
        <fullName evidence="1">Uncharacterized protein</fullName>
    </submittedName>
</protein>
<dbReference type="KEGG" id="saci:Sinac_0650"/>
<dbReference type="Proteomes" id="UP000010798">
    <property type="component" value="Chromosome"/>
</dbReference>
<sequence>MLRFTGSKLIDVRIAGRNLYPLADGVSLHLVHWVRALPPGMDIEGDLKRRR</sequence>
<dbReference type="RefSeq" id="WP_015244248.1">
    <property type="nucleotide sequence ID" value="NC_019892.1"/>
</dbReference>
<dbReference type="EMBL" id="CP003364">
    <property type="protein sequence ID" value="AGA25065.1"/>
    <property type="molecule type" value="Genomic_DNA"/>
</dbReference>
<evidence type="ECO:0000313" key="2">
    <source>
        <dbReference type="Proteomes" id="UP000010798"/>
    </source>
</evidence>
<proteinExistence type="predicted"/>
<accession>L0D870</accession>
<dbReference type="HOGENOM" id="CLU_3103823_0_0_0"/>
<dbReference type="AlphaFoldDB" id="L0D870"/>
<evidence type="ECO:0000313" key="1">
    <source>
        <dbReference type="EMBL" id="AGA25065.1"/>
    </source>
</evidence>
<reference evidence="1 2" key="1">
    <citation type="submission" date="2012-02" db="EMBL/GenBank/DDBJ databases">
        <title>Complete sequence of chromosome of Singulisphaera acidiphila DSM 18658.</title>
        <authorList>
            <consortium name="US DOE Joint Genome Institute (JGI-PGF)"/>
            <person name="Lucas S."/>
            <person name="Copeland A."/>
            <person name="Lapidus A."/>
            <person name="Glavina del Rio T."/>
            <person name="Dalin E."/>
            <person name="Tice H."/>
            <person name="Bruce D."/>
            <person name="Goodwin L."/>
            <person name="Pitluck S."/>
            <person name="Peters L."/>
            <person name="Ovchinnikova G."/>
            <person name="Chertkov O."/>
            <person name="Kyrpides N."/>
            <person name="Mavromatis K."/>
            <person name="Ivanova N."/>
            <person name="Brettin T."/>
            <person name="Detter J.C."/>
            <person name="Han C."/>
            <person name="Larimer F."/>
            <person name="Land M."/>
            <person name="Hauser L."/>
            <person name="Markowitz V."/>
            <person name="Cheng J.-F."/>
            <person name="Hugenholtz P."/>
            <person name="Woyke T."/>
            <person name="Wu D."/>
            <person name="Tindall B."/>
            <person name="Pomrenke H."/>
            <person name="Brambilla E."/>
            <person name="Klenk H.-P."/>
            <person name="Eisen J.A."/>
        </authorList>
    </citation>
    <scope>NUCLEOTIDE SEQUENCE [LARGE SCALE GENOMIC DNA]</scope>
    <source>
        <strain evidence="2">ATCC BAA-1392 / DSM 18658 / VKM B-2454 / MOB10</strain>
    </source>
</reference>
<organism evidence="1 2">
    <name type="scientific">Singulisphaera acidiphila (strain ATCC BAA-1392 / DSM 18658 / VKM B-2454 / MOB10)</name>
    <dbReference type="NCBI Taxonomy" id="886293"/>
    <lineage>
        <taxon>Bacteria</taxon>
        <taxon>Pseudomonadati</taxon>
        <taxon>Planctomycetota</taxon>
        <taxon>Planctomycetia</taxon>
        <taxon>Isosphaerales</taxon>
        <taxon>Isosphaeraceae</taxon>
        <taxon>Singulisphaera</taxon>
    </lineage>
</organism>
<keyword evidence="2" id="KW-1185">Reference proteome</keyword>